<feature type="domain" description="Nudix hydrolase" evidence="13">
    <location>
        <begin position="1"/>
        <end position="134"/>
    </location>
</feature>
<comment type="similarity">
    <text evidence="2 12">Belongs to the Nudix hydrolase family.</text>
</comment>
<evidence type="ECO:0000256" key="1">
    <source>
        <dbReference type="ARBA" id="ARBA00001946"/>
    </source>
</evidence>
<keyword evidence="7 12" id="KW-0378">Hydrolase</keyword>
<dbReference type="GO" id="GO:0006260">
    <property type="term" value="P:DNA replication"/>
    <property type="evidence" value="ECO:0007669"/>
    <property type="project" value="UniProtKB-KW"/>
</dbReference>
<dbReference type="GO" id="GO:0044716">
    <property type="term" value="F:8-oxo-GDP phosphatase activity"/>
    <property type="evidence" value="ECO:0007669"/>
    <property type="project" value="TreeGrafter"/>
</dbReference>
<name>A0A2T0QZU1_9ACTN</name>
<dbReference type="EC" id="3.6.1.55" evidence="11"/>
<dbReference type="PANTHER" id="PTHR47707:SF1">
    <property type="entry name" value="NUDIX HYDROLASE FAMILY PROTEIN"/>
    <property type="match status" value="1"/>
</dbReference>
<keyword evidence="3" id="KW-0515">Mutator protein</keyword>
<evidence type="ECO:0000256" key="12">
    <source>
        <dbReference type="RuleBase" id="RU003476"/>
    </source>
</evidence>
<dbReference type="GO" id="GO:0046872">
    <property type="term" value="F:metal ion binding"/>
    <property type="evidence" value="ECO:0007669"/>
    <property type="project" value="UniProtKB-KW"/>
</dbReference>
<organism evidence="14 15">
    <name type="scientific">Kineococcus rhizosphaerae</name>
    <dbReference type="NCBI Taxonomy" id="559628"/>
    <lineage>
        <taxon>Bacteria</taxon>
        <taxon>Bacillati</taxon>
        <taxon>Actinomycetota</taxon>
        <taxon>Actinomycetes</taxon>
        <taxon>Kineosporiales</taxon>
        <taxon>Kineosporiaceae</taxon>
        <taxon>Kineococcus</taxon>
    </lineage>
</organism>
<dbReference type="InterPro" id="IPR015797">
    <property type="entry name" value="NUDIX_hydrolase-like_dom_sf"/>
</dbReference>
<dbReference type="PANTHER" id="PTHR47707">
    <property type="entry name" value="8-OXO-DGTP DIPHOSPHATASE"/>
    <property type="match status" value="1"/>
</dbReference>
<dbReference type="InterPro" id="IPR047127">
    <property type="entry name" value="MutT-like"/>
</dbReference>
<evidence type="ECO:0000256" key="5">
    <source>
        <dbReference type="ARBA" id="ARBA00022723"/>
    </source>
</evidence>
<dbReference type="GO" id="GO:0044715">
    <property type="term" value="F:8-oxo-dGDP phosphatase activity"/>
    <property type="evidence" value="ECO:0007669"/>
    <property type="project" value="TreeGrafter"/>
</dbReference>
<dbReference type="PROSITE" id="PS00893">
    <property type="entry name" value="NUDIX_BOX"/>
    <property type="match status" value="1"/>
</dbReference>
<accession>A0A2T0QZU1</accession>
<keyword evidence="4" id="KW-0235">DNA replication</keyword>
<evidence type="ECO:0000256" key="2">
    <source>
        <dbReference type="ARBA" id="ARBA00005582"/>
    </source>
</evidence>
<evidence type="ECO:0000256" key="7">
    <source>
        <dbReference type="ARBA" id="ARBA00022801"/>
    </source>
</evidence>
<dbReference type="AlphaFoldDB" id="A0A2T0QZU1"/>
<gene>
    <name evidence="14" type="ORF">CLV37_111176</name>
</gene>
<dbReference type="Gene3D" id="3.90.79.10">
    <property type="entry name" value="Nucleoside Triphosphate Pyrophosphohydrolase"/>
    <property type="match status" value="1"/>
</dbReference>
<sequence>MHTVAVGILVQDQRVLLGLRSAGRRAFPGRWALPGGHVEPGESETGALRRELREELGIDVLECDGEPTSRLHVTSGAPGTEVRLSAWRVRAWDGRPGNVSPHEHDRLAWFTLGEFDQLRWAHPEHREVLRELLDPTSP</sequence>
<keyword evidence="6" id="KW-0227">DNA damage</keyword>
<dbReference type="GO" id="GO:0008413">
    <property type="term" value="F:8-oxo-7,8-dihydroguanosine triphosphate pyrophosphatase activity"/>
    <property type="evidence" value="ECO:0007669"/>
    <property type="project" value="TreeGrafter"/>
</dbReference>
<dbReference type="PROSITE" id="PS51462">
    <property type="entry name" value="NUDIX"/>
    <property type="match status" value="1"/>
</dbReference>
<comment type="cofactor">
    <cofactor evidence="1">
        <name>Mg(2+)</name>
        <dbReference type="ChEBI" id="CHEBI:18420"/>
    </cofactor>
</comment>
<keyword evidence="8" id="KW-0460">Magnesium</keyword>
<dbReference type="Pfam" id="PF00293">
    <property type="entry name" value="NUDIX"/>
    <property type="match status" value="1"/>
</dbReference>
<evidence type="ECO:0000256" key="3">
    <source>
        <dbReference type="ARBA" id="ARBA00022457"/>
    </source>
</evidence>
<dbReference type="InterPro" id="IPR020084">
    <property type="entry name" value="NUDIX_hydrolase_CS"/>
</dbReference>
<dbReference type="InterPro" id="IPR000086">
    <property type="entry name" value="NUDIX_hydrolase_dom"/>
</dbReference>
<keyword evidence="9" id="KW-0234">DNA repair</keyword>
<dbReference type="PRINTS" id="PR00502">
    <property type="entry name" value="NUDIXFAMILY"/>
</dbReference>
<proteinExistence type="inferred from homology"/>
<evidence type="ECO:0000259" key="13">
    <source>
        <dbReference type="PROSITE" id="PS51462"/>
    </source>
</evidence>
<evidence type="ECO:0000256" key="8">
    <source>
        <dbReference type="ARBA" id="ARBA00022842"/>
    </source>
</evidence>
<evidence type="ECO:0000313" key="15">
    <source>
        <dbReference type="Proteomes" id="UP000238083"/>
    </source>
</evidence>
<dbReference type="GO" id="GO:0035539">
    <property type="term" value="F:8-oxo-7,8-dihydrodeoxyguanosine triphosphate pyrophosphatase activity"/>
    <property type="evidence" value="ECO:0007669"/>
    <property type="project" value="UniProtKB-EC"/>
</dbReference>
<comment type="caution">
    <text evidence="14">The sequence shown here is derived from an EMBL/GenBank/DDBJ whole genome shotgun (WGS) entry which is preliminary data.</text>
</comment>
<dbReference type="Proteomes" id="UP000238083">
    <property type="component" value="Unassembled WGS sequence"/>
</dbReference>
<comment type="catalytic activity">
    <reaction evidence="10">
        <text>8-oxo-dGTP + H2O = 8-oxo-dGMP + diphosphate + H(+)</text>
        <dbReference type="Rhea" id="RHEA:31575"/>
        <dbReference type="ChEBI" id="CHEBI:15377"/>
        <dbReference type="ChEBI" id="CHEBI:15378"/>
        <dbReference type="ChEBI" id="CHEBI:33019"/>
        <dbReference type="ChEBI" id="CHEBI:63224"/>
        <dbReference type="ChEBI" id="CHEBI:77896"/>
        <dbReference type="EC" id="3.6.1.55"/>
    </reaction>
</comment>
<evidence type="ECO:0000256" key="4">
    <source>
        <dbReference type="ARBA" id="ARBA00022705"/>
    </source>
</evidence>
<dbReference type="GO" id="GO:0006281">
    <property type="term" value="P:DNA repair"/>
    <property type="evidence" value="ECO:0007669"/>
    <property type="project" value="UniProtKB-KW"/>
</dbReference>
<dbReference type="RefSeq" id="WP_170127392.1">
    <property type="nucleotide sequence ID" value="NZ_PVZF01000011.1"/>
</dbReference>
<evidence type="ECO:0000256" key="11">
    <source>
        <dbReference type="ARBA" id="ARBA00038905"/>
    </source>
</evidence>
<reference evidence="14 15" key="1">
    <citation type="submission" date="2018-03" db="EMBL/GenBank/DDBJ databases">
        <title>Genomic Encyclopedia of Archaeal and Bacterial Type Strains, Phase II (KMG-II): from individual species to whole genera.</title>
        <authorList>
            <person name="Goeker M."/>
        </authorList>
    </citation>
    <scope>NUCLEOTIDE SEQUENCE [LARGE SCALE GENOMIC DNA]</scope>
    <source>
        <strain evidence="14 15">DSM 19711</strain>
    </source>
</reference>
<keyword evidence="5" id="KW-0479">Metal-binding</keyword>
<dbReference type="SUPFAM" id="SSF55811">
    <property type="entry name" value="Nudix"/>
    <property type="match status" value="1"/>
</dbReference>
<dbReference type="InterPro" id="IPR020476">
    <property type="entry name" value="Nudix_hydrolase"/>
</dbReference>
<evidence type="ECO:0000256" key="6">
    <source>
        <dbReference type="ARBA" id="ARBA00022763"/>
    </source>
</evidence>
<evidence type="ECO:0000313" key="14">
    <source>
        <dbReference type="EMBL" id="PRY12219.1"/>
    </source>
</evidence>
<protein>
    <recommendedName>
        <fullName evidence="11">8-oxo-dGTP diphosphatase</fullName>
        <ecNumber evidence="11">3.6.1.55</ecNumber>
    </recommendedName>
</protein>
<evidence type="ECO:0000256" key="10">
    <source>
        <dbReference type="ARBA" id="ARBA00035861"/>
    </source>
</evidence>
<dbReference type="EMBL" id="PVZF01000011">
    <property type="protein sequence ID" value="PRY12219.1"/>
    <property type="molecule type" value="Genomic_DNA"/>
</dbReference>
<keyword evidence="15" id="KW-1185">Reference proteome</keyword>
<evidence type="ECO:0000256" key="9">
    <source>
        <dbReference type="ARBA" id="ARBA00023204"/>
    </source>
</evidence>